<evidence type="ECO:0000313" key="2">
    <source>
        <dbReference type="EMBL" id="KAK5101546.1"/>
    </source>
</evidence>
<dbReference type="Proteomes" id="UP001345013">
    <property type="component" value="Unassembled WGS sequence"/>
</dbReference>
<evidence type="ECO:0000256" key="1">
    <source>
        <dbReference type="SAM" id="MobiDB-lite"/>
    </source>
</evidence>
<accession>A0ABR0KNM5</accession>
<gene>
    <name evidence="2" type="ORF">LTR24_000602</name>
</gene>
<keyword evidence="3" id="KW-1185">Reference proteome</keyword>
<protein>
    <submittedName>
        <fullName evidence="2">Uncharacterized protein</fullName>
    </submittedName>
</protein>
<feature type="region of interest" description="Disordered" evidence="1">
    <location>
        <begin position="62"/>
        <end position="82"/>
    </location>
</feature>
<proteinExistence type="predicted"/>
<sequence length="125" mass="14426">MTSPTEIQTGPILISRVRRVSKSGFLYEQNSKAPRLDKMIAHIHLYDQSTKCMEEDLQKQREDTLAQRRMGGVRPRPQMGPRACEYDHKLQDEEVPQWVTELTSRPVQADCVVTEVEELEDIDAD</sequence>
<dbReference type="EMBL" id="JAVRRG010000004">
    <property type="protein sequence ID" value="KAK5101546.1"/>
    <property type="molecule type" value="Genomic_DNA"/>
</dbReference>
<comment type="caution">
    <text evidence="2">The sequence shown here is derived from an EMBL/GenBank/DDBJ whole genome shotgun (WGS) entry which is preliminary data.</text>
</comment>
<evidence type="ECO:0000313" key="3">
    <source>
        <dbReference type="Proteomes" id="UP001345013"/>
    </source>
</evidence>
<name>A0ABR0KNM5_9EURO</name>
<organism evidence="2 3">
    <name type="scientific">Lithohypha guttulata</name>
    <dbReference type="NCBI Taxonomy" id="1690604"/>
    <lineage>
        <taxon>Eukaryota</taxon>
        <taxon>Fungi</taxon>
        <taxon>Dikarya</taxon>
        <taxon>Ascomycota</taxon>
        <taxon>Pezizomycotina</taxon>
        <taxon>Eurotiomycetes</taxon>
        <taxon>Chaetothyriomycetidae</taxon>
        <taxon>Chaetothyriales</taxon>
        <taxon>Trichomeriaceae</taxon>
        <taxon>Lithohypha</taxon>
    </lineage>
</organism>
<reference evidence="2 3" key="1">
    <citation type="submission" date="2023-08" db="EMBL/GenBank/DDBJ databases">
        <title>Black Yeasts Isolated from many extreme environments.</title>
        <authorList>
            <person name="Coleine C."/>
            <person name="Stajich J.E."/>
            <person name="Selbmann L."/>
        </authorList>
    </citation>
    <scope>NUCLEOTIDE SEQUENCE [LARGE SCALE GENOMIC DNA]</scope>
    <source>
        <strain evidence="2 3">CCFEE 5885</strain>
    </source>
</reference>